<keyword evidence="1" id="KW-0472">Membrane</keyword>
<organism evidence="2">
    <name type="scientific">viral metagenome</name>
    <dbReference type="NCBI Taxonomy" id="1070528"/>
    <lineage>
        <taxon>unclassified sequences</taxon>
        <taxon>metagenomes</taxon>
        <taxon>organismal metagenomes</taxon>
    </lineage>
</organism>
<evidence type="ECO:0000256" key="1">
    <source>
        <dbReference type="SAM" id="Phobius"/>
    </source>
</evidence>
<dbReference type="AlphaFoldDB" id="A0A6C0CGW3"/>
<dbReference type="EMBL" id="MN739403">
    <property type="protein sequence ID" value="QHT02864.1"/>
    <property type="molecule type" value="Genomic_DNA"/>
</dbReference>
<reference evidence="2" key="1">
    <citation type="journal article" date="2020" name="Nature">
        <title>Giant virus diversity and host interactions through global metagenomics.</title>
        <authorList>
            <person name="Schulz F."/>
            <person name="Roux S."/>
            <person name="Paez-Espino D."/>
            <person name="Jungbluth S."/>
            <person name="Walsh D.A."/>
            <person name="Denef V.J."/>
            <person name="McMahon K.D."/>
            <person name="Konstantinidis K.T."/>
            <person name="Eloe-Fadrosh E.A."/>
            <person name="Kyrpides N.C."/>
            <person name="Woyke T."/>
        </authorList>
    </citation>
    <scope>NUCLEOTIDE SEQUENCE</scope>
    <source>
        <strain evidence="2">GVMAG-M-3300020727-4</strain>
    </source>
</reference>
<sequence>MYTDKILYTLTSTLIIFPFFIPPCLYTDSKNIELFLRNKKELMTQDLITASFYDTHEVRKIYVKDEEYN</sequence>
<evidence type="ECO:0000313" key="2">
    <source>
        <dbReference type="EMBL" id="QHT02864.1"/>
    </source>
</evidence>
<protein>
    <submittedName>
        <fullName evidence="2">Uncharacterized protein</fullName>
    </submittedName>
</protein>
<accession>A0A6C0CGW3</accession>
<proteinExistence type="predicted"/>
<feature type="transmembrane region" description="Helical" evidence="1">
    <location>
        <begin position="6"/>
        <end position="27"/>
    </location>
</feature>
<keyword evidence="1" id="KW-0812">Transmembrane</keyword>
<name>A0A6C0CGW3_9ZZZZ</name>
<keyword evidence="1" id="KW-1133">Transmembrane helix</keyword>